<feature type="signal peptide" evidence="1">
    <location>
        <begin position="1"/>
        <end position="19"/>
    </location>
</feature>
<dbReference type="Proteomes" id="UP000255165">
    <property type="component" value="Unassembled WGS sequence"/>
</dbReference>
<dbReference type="SUPFAM" id="SSF49464">
    <property type="entry name" value="Carboxypeptidase regulatory domain-like"/>
    <property type="match status" value="1"/>
</dbReference>
<comment type="caution">
    <text evidence="2">The sequence shown here is derived from an EMBL/GenBank/DDBJ whole genome shotgun (WGS) entry which is preliminary data.</text>
</comment>
<dbReference type="PROSITE" id="PS51257">
    <property type="entry name" value="PROKAR_LIPOPROTEIN"/>
    <property type="match status" value="1"/>
</dbReference>
<evidence type="ECO:0000313" key="3">
    <source>
        <dbReference type="Proteomes" id="UP000255165"/>
    </source>
</evidence>
<proteinExistence type="predicted"/>
<keyword evidence="1" id="KW-0732">Signal</keyword>
<organism evidence="2 3">
    <name type="scientific">Cupriavidus lacunae</name>
    <dbReference type="NCBI Taxonomy" id="2666307"/>
    <lineage>
        <taxon>Bacteria</taxon>
        <taxon>Pseudomonadati</taxon>
        <taxon>Pseudomonadota</taxon>
        <taxon>Betaproteobacteria</taxon>
        <taxon>Burkholderiales</taxon>
        <taxon>Burkholderiaceae</taxon>
        <taxon>Cupriavidus</taxon>
    </lineage>
</organism>
<gene>
    <name evidence="2" type="ORF">DN412_39170</name>
</gene>
<dbReference type="InterPro" id="IPR008969">
    <property type="entry name" value="CarboxyPept-like_regulatory"/>
</dbReference>
<feature type="chain" id="PRO_5017026230" description="Carboxypeptidase regulatory-like domain-containing protein" evidence="1">
    <location>
        <begin position="20"/>
        <end position="529"/>
    </location>
</feature>
<evidence type="ECO:0000313" key="2">
    <source>
        <dbReference type="EMBL" id="RDK05047.1"/>
    </source>
</evidence>
<name>A0A370NHE4_9BURK</name>
<protein>
    <recommendedName>
        <fullName evidence="4">Carboxypeptidase regulatory-like domain-containing protein</fullName>
    </recommendedName>
</protein>
<evidence type="ECO:0008006" key="4">
    <source>
        <dbReference type="Google" id="ProtNLM"/>
    </source>
</evidence>
<evidence type="ECO:0000256" key="1">
    <source>
        <dbReference type="SAM" id="SignalP"/>
    </source>
</evidence>
<reference evidence="3" key="1">
    <citation type="submission" date="2018-06" db="EMBL/GenBank/DDBJ databases">
        <authorList>
            <person name="Feng T."/>
            <person name="Jeon C.O."/>
        </authorList>
    </citation>
    <scope>NUCLEOTIDE SEQUENCE [LARGE SCALE GENOMIC DNA]</scope>
    <source>
        <strain evidence="3">S23</strain>
    </source>
</reference>
<dbReference type="EMBL" id="QKWJ01000118">
    <property type="protein sequence ID" value="RDK05047.1"/>
    <property type="molecule type" value="Genomic_DNA"/>
</dbReference>
<keyword evidence="3" id="KW-1185">Reference proteome</keyword>
<accession>A0A370NHE4</accession>
<dbReference type="AlphaFoldDB" id="A0A370NHE4"/>
<dbReference type="RefSeq" id="WP_115216450.1">
    <property type="nucleotide sequence ID" value="NZ_QKWJ01000118.1"/>
</dbReference>
<sequence>MKIKFLISAIAAAALTACGGGSSDTESSAPSTPKTPTTTIAGTAAVGAALPNATVQAKCANGSGTATTAADGTFTISIADATRPCVLSVVTPDGTTLHSVVEAGTGTAATANITPLTELITASIAGGSTRDFFSSFDAQAQAKLTTDVVSTAVASLKLILTGTVDLAGVDPLKDTLVAAHGNTPGNALDQKLDTLGAALTASQTSLSDLSTAVASNSGSEAGMQTILQPASATCATFRSGKYQKADLTANNVQRFTVDAVKLTRTNDTTGAVEQFQANDTEACRFGNADARLLVSKSGISLERRAGASSLVIPDQTIPLSEIAGDWVALGFERPDGGGTLAPGLIKFTVDSAGKFVSAADCGLSACSPWPAGDLPAVSVNADGGFNLKDSTGSARAFAFKGVDGSIAVVIVHQGGFMIAKRPTPRALPAVGAVSSYWDAVINLNGGTDISEYSNTVTAVDTAANTYTRQRNDGRIDFWRNNVPSNGLRYRPAAPNAAEVIGMNVANTGMTVAISVNPANSFYDISIDRP</sequence>